<accession>A0A9W8MG35</accession>
<feature type="compositionally biased region" description="Basic and acidic residues" evidence="1">
    <location>
        <begin position="529"/>
        <end position="545"/>
    </location>
</feature>
<feature type="compositionally biased region" description="Low complexity" evidence="1">
    <location>
        <begin position="106"/>
        <end position="135"/>
    </location>
</feature>
<feature type="compositionally biased region" description="Polar residues" evidence="1">
    <location>
        <begin position="518"/>
        <end position="528"/>
    </location>
</feature>
<sequence length="749" mass="81495">MSDEHDSQYVILHHDLTVMPANVFSSTLQVDHSHADCRNSPAAALLTSVCHIPSFVHPNNPLKRKVDDDCDGIDDGHGEADEEDASSGVGAAPSLDSGTVKHKPLSTSEPLPTTTSTATATTAASKTSATANGSTKNPPQKEDDKGAVVPEEYKNGYILCQICGLQVDIRDRETGEFTVRMWDEHREKCSSSTARGVPAPSSAAGAQADVTIYTPESTAQSLAHPPTKRRRAKRTEEERIDYLRADPYVAQFEAYRVLCASCDKWIRLRPNSTYCSIPWDAHRKSCLAKKINNKSAYALDQRNALFTKDPDIRKYDPERVLCNRVRRAQKAADIGDFKSSTFSSSRQLATANANANGDEELDELLSDAEADGAHEDEGAPGLAHGHNTRAGRRKVKPSPSSSSSSDSGHSDDGEGDIDVKVERETKRRRLDGPSSSSRSYLGHHPSHSGRLGPVSSSSSNAKRNSYPSHPHHPQTQNYASPYTLDRSNGFGRRASGGEARGRERGYSSTSSSSRRVQPHQQPSHQVYQQRERERGGERERPWDHDLDPEDAEIVDVDAEGEVVDDVDGEGEVVDVDGHSYGSSHAPSSSMNGHHTSNGHHDGEHGEREKHVPGGAWARAPSYHTTGRRGNERPTAVMRRPMASVGLADLDSVGGRKQFLASSILHLFATTYESTDDLPISSLLTYLNAAMPVDKHEDFDTAEVVRYVVALSGMPAGSAGGNGGACGYGERFGERRWRVLLEGDIVRIVD</sequence>
<dbReference type="EMBL" id="JANBPK010000958">
    <property type="protein sequence ID" value="KAJ2927803.1"/>
    <property type="molecule type" value="Genomic_DNA"/>
</dbReference>
<feature type="compositionally biased region" description="Basic and acidic residues" evidence="1">
    <location>
        <begin position="598"/>
        <end position="611"/>
    </location>
</feature>
<dbReference type="Proteomes" id="UP001140091">
    <property type="component" value="Unassembled WGS sequence"/>
</dbReference>
<feature type="compositionally biased region" description="Basic residues" evidence="1">
    <location>
        <begin position="386"/>
        <end position="396"/>
    </location>
</feature>
<feature type="compositionally biased region" description="Low complexity" evidence="1">
    <location>
        <begin position="398"/>
        <end position="407"/>
    </location>
</feature>
<comment type="caution">
    <text evidence="2">The sequence shown here is derived from an EMBL/GenBank/DDBJ whole genome shotgun (WGS) entry which is preliminary data.</text>
</comment>
<evidence type="ECO:0000313" key="3">
    <source>
        <dbReference type="Proteomes" id="UP001140091"/>
    </source>
</evidence>
<evidence type="ECO:0000313" key="2">
    <source>
        <dbReference type="EMBL" id="KAJ2927803.1"/>
    </source>
</evidence>
<feature type="compositionally biased region" description="Polar residues" evidence="1">
    <location>
        <begin position="460"/>
        <end position="480"/>
    </location>
</feature>
<proteinExistence type="predicted"/>
<feature type="non-terminal residue" evidence="2">
    <location>
        <position position="749"/>
    </location>
</feature>
<feature type="region of interest" description="Disordered" evidence="1">
    <location>
        <begin position="57"/>
        <end position="147"/>
    </location>
</feature>
<feature type="region of interest" description="Disordered" evidence="1">
    <location>
        <begin position="372"/>
        <end position="556"/>
    </location>
</feature>
<dbReference type="OrthoDB" id="3270344at2759"/>
<feature type="compositionally biased region" description="Low complexity" evidence="1">
    <location>
        <begin position="506"/>
        <end position="515"/>
    </location>
</feature>
<reference evidence="2" key="1">
    <citation type="submission" date="2022-06" db="EMBL/GenBank/DDBJ databases">
        <title>Genome Sequence of Candolleomyces eurysporus.</title>
        <authorList>
            <person name="Buettner E."/>
        </authorList>
    </citation>
    <scope>NUCLEOTIDE SEQUENCE</scope>
    <source>
        <strain evidence="2">VTCC 930004</strain>
    </source>
</reference>
<keyword evidence="3" id="KW-1185">Reference proteome</keyword>
<protein>
    <submittedName>
        <fullName evidence="2">Uncharacterized protein</fullName>
    </submittedName>
</protein>
<feature type="compositionally biased region" description="Low complexity" evidence="1">
    <location>
        <begin position="578"/>
        <end position="589"/>
    </location>
</feature>
<feature type="region of interest" description="Disordered" evidence="1">
    <location>
        <begin position="571"/>
        <end position="634"/>
    </location>
</feature>
<organism evidence="2 3">
    <name type="scientific">Candolleomyces eurysporus</name>
    <dbReference type="NCBI Taxonomy" id="2828524"/>
    <lineage>
        <taxon>Eukaryota</taxon>
        <taxon>Fungi</taxon>
        <taxon>Dikarya</taxon>
        <taxon>Basidiomycota</taxon>
        <taxon>Agaricomycotina</taxon>
        <taxon>Agaricomycetes</taxon>
        <taxon>Agaricomycetidae</taxon>
        <taxon>Agaricales</taxon>
        <taxon>Agaricineae</taxon>
        <taxon>Psathyrellaceae</taxon>
        <taxon>Candolleomyces</taxon>
    </lineage>
</organism>
<evidence type="ECO:0000256" key="1">
    <source>
        <dbReference type="SAM" id="MobiDB-lite"/>
    </source>
</evidence>
<feature type="compositionally biased region" description="Basic and acidic residues" evidence="1">
    <location>
        <begin position="408"/>
        <end position="425"/>
    </location>
</feature>
<feature type="compositionally biased region" description="Acidic residues" evidence="1">
    <location>
        <begin position="546"/>
        <end position="556"/>
    </location>
</feature>
<dbReference type="AlphaFoldDB" id="A0A9W8MG35"/>
<gene>
    <name evidence="2" type="ORF">H1R20_g9293</name>
</gene>
<name>A0A9W8MG35_9AGAR</name>